<evidence type="ECO:0000256" key="12">
    <source>
        <dbReference type="ARBA" id="ARBA00031636"/>
    </source>
</evidence>
<dbReference type="PANTHER" id="PTHR43298:SF2">
    <property type="entry name" value="FMN_FAD EXPORTER YEEO-RELATED"/>
    <property type="match status" value="1"/>
</dbReference>
<evidence type="ECO:0000256" key="2">
    <source>
        <dbReference type="ARBA" id="ARBA00004651"/>
    </source>
</evidence>
<dbReference type="InterPro" id="IPR050222">
    <property type="entry name" value="MATE_MdtK"/>
</dbReference>
<dbReference type="GO" id="GO:0015297">
    <property type="term" value="F:antiporter activity"/>
    <property type="evidence" value="ECO:0007669"/>
    <property type="project" value="UniProtKB-KW"/>
</dbReference>
<feature type="transmembrane region" description="Helical" evidence="13">
    <location>
        <begin position="12"/>
        <end position="32"/>
    </location>
</feature>
<dbReference type="Proteomes" id="UP000789738">
    <property type="component" value="Unassembled WGS sequence"/>
</dbReference>
<evidence type="ECO:0000256" key="10">
    <source>
        <dbReference type="ARBA" id="ARBA00023065"/>
    </source>
</evidence>
<keyword evidence="6" id="KW-0050">Antiport</keyword>
<name>A0A650MQG0_9CLOT</name>
<dbReference type="Pfam" id="PF01554">
    <property type="entry name" value="MatE"/>
    <property type="match status" value="2"/>
</dbReference>
<keyword evidence="11 13" id="KW-0472">Membrane</keyword>
<dbReference type="GeneID" id="68878136"/>
<keyword evidence="8 13" id="KW-0812">Transmembrane</keyword>
<dbReference type="GO" id="GO:0005886">
    <property type="term" value="C:plasma membrane"/>
    <property type="evidence" value="ECO:0007669"/>
    <property type="project" value="UniProtKB-SubCell"/>
</dbReference>
<evidence type="ECO:0000256" key="3">
    <source>
        <dbReference type="ARBA" id="ARBA00010199"/>
    </source>
</evidence>
<dbReference type="NCBIfam" id="TIGR00797">
    <property type="entry name" value="matE"/>
    <property type="match status" value="1"/>
</dbReference>
<feature type="transmembrane region" description="Helical" evidence="13">
    <location>
        <begin position="186"/>
        <end position="207"/>
    </location>
</feature>
<feature type="transmembrane region" description="Helical" evidence="13">
    <location>
        <begin position="125"/>
        <end position="148"/>
    </location>
</feature>
<keyword evidence="7" id="KW-1003">Cell membrane</keyword>
<evidence type="ECO:0000256" key="13">
    <source>
        <dbReference type="SAM" id="Phobius"/>
    </source>
</evidence>
<evidence type="ECO:0000256" key="7">
    <source>
        <dbReference type="ARBA" id="ARBA00022475"/>
    </source>
</evidence>
<evidence type="ECO:0000256" key="4">
    <source>
        <dbReference type="ARBA" id="ARBA00020268"/>
    </source>
</evidence>
<feature type="transmembrane region" description="Helical" evidence="13">
    <location>
        <begin position="52"/>
        <end position="72"/>
    </location>
</feature>
<feature type="transmembrane region" description="Helical" evidence="13">
    <location>
        <begin position="84"/>
        <end position="105"/>
    </location>
</feature>
<feature type="transmembrane region" description="Helical" evidence="13">
    <location>
        <begin position="314"/>
        <end position="334"/>
    </location>
</feature>
<dbReference type="AlphaFoldDB" id="A0A650MQG0"/>
<dbReference type="CDD" id="cd13137">
    <property type="entry name" value="MATE_NorM_like"/>
    <property type="match status" value="1"/>
</dbReference>
<dbReference type="InterPro" id="IPR048279">
    <property type="entry name" value="MdtK-like"/>
</dbReference>
<evidence type="ECO:0000256" key="11">
    <source>
        <dbReference type="ARBA" id="ARBA00023136"/>
    </source>
</evidence>
<evidence type="ECO:0000256" key="6">
    <source>
        <dbReference type="ARBA" id="ARBA00022449"/>
    </source>
</evidence>
<evidence type="ECO:0000256" key="9">
    <source>
        <dbReference type="ARBA" id="ARBA00022989"/>
    </source>
</evidence>
<feature type="transmembrane region" description="Helical" evidence="13">
    <location>
        <begin position="409"/>
        <end position="428"/>
    </location>
</feature>
<dbReference type="PIRSF" id="PIRSF006603">
    <property type="entry name" value="DinF"/>
    <property type="match status" value="1"/>
</dbReference>
<keyword evidence="10" id="KW-0406">Ion transport</keyword>
<feature type="transmembrane region" description="Helical" evidence="13">
    <location>
        <begin position="275"/>
        <end position="302"/>
    </location>
</feature>
<sequence length="441" mass="47929">MFSNKALRKLIIPIFLDQILIIVVGIVSTMMLSYTGEAAVSGVSLVDMINMLIIYLLAALTTGGAVVVSQYIGNKDRDNACNAASQLIGISSLISVGIVIFVAVFHKPMLSILFGNIEADVMTSAITYFVISGLSYPFLSIYDCGAALFRSMGNSSTPMIVSIIMNLINLVGNAIGIFVLHAGVAGVATASIIARAVAAAIMLYMCFNKKNEVFISFSKIFSWNGEMIRRILNIAIPNGIENGIFQLGKVLLISIVSMFGTAQIAANGITNSLVMIAITCANAINLAIVTVVGQCVGAGDYLQATNYTKKLMKSAYIGTILSSLGQILLLKWILNFYSLPIEVRHLTYILVMIHNCCAIFLWPASFTLANALRAAGDVRFTMVISISSLFIFRISFAYILGVIFQMGVIGVWIAMGIDWMFRAIIYIIRFKRGTWKNFQVI</sequence>
<dbReference type="GO" id="GO:0006811">
    <property type="term" value="P:monoatomic ion transport"/>
    <property type="evidence" value="ECO:0007669"/>
    <property type="project" value="UniProtKB-KW"/>
</dbReference>
<comment type="subcellular location">
    <subcellularLocation>
        <location evidence="2">Cell membrane</location>
        <topology evidence="2">Multi-pass membrane protein</topology>
    </subcellularLocation>
</comment>
<feature type="transmembrane region" description="Helical" evidence="13">
    <location>
        <begin position="346"/>
        <end position="368"/>
    </location>
</feature>
<dbReference type="PANTHER" id="PTHR43298">
    <property type="entry name" value="MULTIDRUG RESISTANCE PROTEIN NORM-RELATED"/>
    <property type="match status" value="1"/>
</dbReference>
<evidence type="ECO:0000313" key="16">
    <source>
        <dbReference type="Proteomes" id="UP000431451"/>
    </source>
</evidence>
<proteinExistence type="inferred from homology"/>
<feature type="transmembrane region" description="Helical" evidence="13">
    <location>
        <begin position="380"/>
        <end position="403"/>
    </location>
</feature>
<evidence type="ECO:0000256" key="8">
    <source>
        <dbReference type="ARBA" id="ARBA00022692"/>
    </source>
</evidence>
<dbReference type="EMBL" id="CAKJVE010000004">
    <property type="protein sequence ID" value="CAG9706707.1"/>
    <property type="molecule type" value="Genomic_DNA"/>
</dbReference>
<organism evidence="15 16">
    <name type="scientific">Clostridium neonatale</name>
    <dbReference type="NCBI Taxonomy" id="137838"/>
    <lineage>
        <taxon>Bacteria</taxon>
        <taxon>Bacillati</taxon>
        <taxon>Bacillota</taxon>
        <taxon>Clostridia</taxon>
        <taxon>Eubacteriales</taxon>
        <taxon>Clostridiaceae</taxon>
        <taxon>Clostridium</taxon>
    </lineage>
</organism>
<evidence type="ECO:0000256" key="5">
    <source>
        <dbReference type="ARBA" id="ARBA00022448"/>
    </source>
</evidence>
<reference evidence="14" key="2">
    <citation type="submission" date="2021-10" db="EMBL/GenBank/DDBJ databases">
        <authorList>
            <person name="Mesa V."/>
        </authorList>
    </citation>
    <scope>NUCLEOTIDE SEQUENCE</scope>
    <source>
        <strain evidence="14">CC3_PB</strain>
    </source>
</reference>
<reference evidence="15 16" key="1">
    <citation type="submission" date="2018-06" db="EMBL/GenBank/DDBJ databases">
        <authorList>
            <consortium name="IHU Genomes"/>
        </authorList>
    </citation>
    <scope>NUCLEOTIDE SEQUENCE [LARGE SCALE GENOMIC DNA]</scope>
    <source>
        <strain evidence="15 16">NEC25</strain>
    </source>
</reference>
<keyword evidence="9 13" id="KW-1133">Transmembrane helix</keyword>
<dbReference type="InterPro" id="IPR002528">
    <property type="entry name" value="MATE_fam"/>
</dbReference>
<dbReference type="GO" id="GO:0042910">
    <property type="term" value="F:xenobiotic transmembrane transporter activity"/>
    <property type="evidence" value="ECO:0007669"/>
    <property type="project" value="InterPro"/>
</dbReference>
<keyword evidence="5" id="KW-0813">Transport</keyword>
<dbReference type="Proteomes" id="UP000431451">
    <property type="component" value="Unassembled WGS sequence"/>
</dbReference>
<dbReference type="EMBL" id="UWJD01000002">
    <property type="protein sequence ID" value="VCT85071.1"/>
    <property type="molecule type" value="Genomic_DNA"/>
</dbReference>
<gene>
    <name evidence="15" type="primary">yeeO_6</name>
    <name evidence="14" type="synonym">yeeO</name>
    <name evidence="14" type="ORF">CNEO_42590</name>
    <name evidence="15" type="ORF">CNEONATNEC25_02672</name>
</gene>
<feature type="transmembrane region" description="Helical" evidence="13">
    <location>
        <begin position="160"/>
        <end position="180"/>
    </location>
</feature>
<evidence type="ECO:0000256" key="1">
    <source>
        <dbReference type="ARBA" id="ARBA00003408"/>
    </source>
</evidence>
<feature type="transmembrane region" description="Helical" evidence="13">
    <location>
        <begin position="250"/>
        <end position="269"/>
    </location>
</feature>
<evidence type="ECO:0000313" key="14">
    <source>
        <dbReference type="EMBL" id="CAG9706707.1"/>
    </source>
</evidence>
<accession>A0A650MQG0</accession>
<dbReference type="RefSeq" id="WP_159116562.1">
    <property type="nucleotide sequence ID" value="NZ_CAKJVD010000024.1"/>
</dbReference>
<comment type="similarity">
    <text evidence="3">Belongs to the multi antimicrobial extrusion (MATE) (TC 2.A.66.1) family.</text>
</comment>
<evidence type="ECO:0000313" key="15">
    <source>
        <dbReference type="EMBL" id="VCT85071.1"/>
    </source>
</evidence>
<protein>
    <recommendedName>
        <fullName evidence="4">Probable multidrug resistance protein NorM</fullName>
    </recommendedName>
    <alternativeName>
        <fullName evidence="12">Multidrug-efflux transporter</fullName>
    </alternativeName>
</protein>
<comment type="function">
    <text evidence="1">Multidrug efflux pump.</text>
</comment>